<dbReference type="Proteomes" id="UP000472272">
    <property type="component" value="Chromosome 15"/>
</dbReference>
<dbReference type="InterPro" id="IPR007110">
    <property type="entry name" value="Ig-like_dom"/>
</dbReference>
<dbReference type="InterPro" id="IPR003599">
    <property type="entry name" value="Ig_sub"/>
</dbReference>
<dbReference type="SUPFAM" id="SSF48726">
    <property type="entry name" value="Immunoglobulin"/>
    <property type="match status" value="1"/>
</dbReference>
<accession>A0A670KD03</accession>
<name>A0A670KD03_PODMU</name>
<dbReference type="InterPro" id="IPR000920">
    <property type="entry name" value="Myelin_P0-rel"/>
</dbReference>
<dbReference type="Gene3D" id="2.60.40.10">
    <property type="entry name" value="Immunoglobulins"/>
    <property type="match status" value="1"/>
</dbReference>
<evidence type="ECO:0000256" key="8">
    <source>
        <dbReference type="ARBA" id="ARBA00023180"/>
    </source>
</evidence>
<feature type="signal peptide" evidence="12">
    <location>
        <begin position="1"/>
        <end position="26"/>
    </location>
</feature>
<protein>
    <submittedName>
        <fullName evidence="14">Myelin protein zero like 2</fullName>
    </submittedName>
</protein>
<evidence type="ECO:0000256" key="1">
    <source>
        <dbReference type="ARBA" id="ARBA00004479"/>
    </source>
</evidence>
<evidence type="ECO:0000313" key="15">
    <source>
        <dbReference type="Proteomes" id="UP000472272"/>
    </source>
</evidence>
<gene>
    <name evidence="14" type="primary">MPZL2</name>
</gene>
<dbReference type="PROSITE" id="PS50835">
    <property type="entry name" value="IG_LIKE"/>
    <property type="match status" value="1"/>
</dbReference>
<dbReference type="InterPro" id="IPR013783">
    <property type="entry name" value="Ig-like_fold"/>
</dbReference>
<dbReference type="OrthoDB" id="9419796at2759"/>
<dbReference type="PANTHER" id="PTHR13869">
    <property type="entry name" value="MYELIN P0 RELATED"/>
    <property type="match status" value="1"/>
</dbReference>
<dbReference type="Pfam" id="PF07686">
    <property type="entry name" value="V-set"/>
    <property type="match status" value="1"/>
</dbReference>
<dbReference type="GO" id="GO:0005886">
    <property type="term" value="C:plasma membrane"/>
    <property type="evidence" value="ECO:0007669"/>
    <property type="project" value="TreeGrafter"/>
</dbReference>
<keyword evidence="8" id="KW-0325">Glycoprotein</keyword>
<sequence length="212" mass="23940">MAPCSQGLPGPSWVGFLLLVLWPVSAVDIYTPKSLEVLNGTEVRLKCTFRSYSAVGSKLTVSWHFQPEEPGRSEFVFYYSEEPFPPTSGRFKGRVTWDGNIHKNDGSIILWDTKPSDNGTFQCHVRNPPDVDGPTGEIQLRVVTKVTFSEIHILAFIIGAVCFLMIVIVVVVVICRYRKRRHGDMESEVEETELPEKENMKETEKHLLEEGA</sequence>
<evidence type="ECO:0000256" key="6">
    <source>
        <dbReference type="ARBA" id="ARBA00023136"/>
    </source>
</evidence>
<feature type="chain" id="PRO_5025600034" evidence="12">
    <location>
        <begin position="27"/>
        <end position="212"/>
    </location>
</feature>
<dbReference type="KEGG" id="pmua:114585442"/>
<feature type="transmembrane region" description="Helical" evidence="11">
    <location>
        <begin position="151"/>
        <end position="175"/>
    </location>
</feature>
<evidence type="ECO:0000256" key="9">
    <source>
        <dbReference type="ARBA" id="ARBA00023319"/>
    </source>
</evidence>
<reference evidence="14 15" key="1">
    <citation type="journal article" date="2019" name="Proc. Natl. Acad. Sci. U.S.A.">
        <title>Regulatory changes in pterin and carotenoid genes underlie balanced color polymorphisms in the wall lizard.</title>
        <authorList>
            <person name="Andrade P."/>
            <person name="Pinho C."/>
            <person name="Perez I de Lanuza G."/>
            <person name="Afonso S."/>
            <person name="Brejcha J."/>
            <person name="Rubin C.J."/>
            <person name="Wallerman O."/>
            <person name="Pereira P."/>
            <person name="Sabatino S.J."/>
            <person name="Bellati A."/>
            <person name="Pellitteri-Rosa D."/>
            <person name="Bosakova Z."/>
            <person name="Bunikis I."/>
            <person name="Carretero M.A."/>
            <person name="Feiner N."/>
            <person name="Marsik P."/>
            <person name="Pauperio F."/>
            <person name="Salvi D."/>
            <person name="Soler L."/>
            <person name="While G.M."/>
            <person name="Uller T."/>
            <person name="Font E."/>
            <person name="Andersson L."/>
            <person name="Carneiro M."/>
        </authorList>
    </citation>
    <scope>NUCLEOTIDE SEQUENCE</scope>
</reference>
<evidence type="ECO:0000256" key="11">
    <source>
        <dbReference type="SAM" id="Phobius"/>
    </source>
</evidence>
<proteinExistence type="inferred from homology"/>
<evidence type="ECO:0000256" key="2">
    <source>
        <dbReference type="ARBA" id="ARBA00007180"/>
    </source>
</evidence>
<keyword evidence="3 11" id="KW-0812">Transmembrane</keyword>
<keyword evidence="4 12" id="KW-0732">Signal</keyword>
<evidence type="ECO:0000256" key="7">
    <source>
        <dbReference type="ARBA" id="ARBA00023157"/>
    </source>
</evidence>
<dbReference type="CTD" id="10205"/>
<dbReference type="RefSeq" id="XP_028563936.1">
    <property type="nucleotide sequence ID" value="XM_028708103.1"/>
</dbReference>
<dbReference type="GeneID" id="114585442"/>
<keyword evidence="15" id="KW-1185">Reference proteome</keyword>
<dbReference type="OMA" id="DVHGVNG"/>
<dbReference type="PRINTS" id="PR00213">
    <property type="entry name" value="MYELINP0"/>
</dbReference>
<dbReference type="SMART" id="SM00406">
    <property type="entry name" value="IGv"/>
    <property type="match status" value="1"/>
</dbReference>
<keyword evidence="5 11" id="KW-1133">Transmembrane helix</keyword>
<dbReference type="Ensembl" id="ENSPMRT00000034675.1">
    <property type="protein sequence ID" value="ENSPMRP00000032702.1"/>
    <property type="gene ID" value="ENSPMRG00000021188.1"/>
</dbReference>
<feature type="region of interest" description="Disordered" evidence="10">
    <location>
        <begin position="185"/>
        <end position="212"/>
    </location>
</feature>
<dbReference type="FunFam" id="2.60.40.10:FF:000193">
    <property type="entry name" value="Myelin protein zero-like 1 like"/>
    <property type="match status" value="1"/>
</dbReference>
<comment type="similarity">
    <text evidence="2">Belongs to the myelin P0 protein family.</text>
</comment>
<dbReference type="SMART" id="SM00409">
    <property type="entry name" value="IG"/>
    <property type="match status" value="1"/>
</dbReference>
<evidence type="ECO:0000256" key="4">
    <source>
        <dbReference type="ARBA" id="ARBA00022729"/>
    </source>
</evidence>
<feature type="compositionally biased region" description="Basic and acidic residues" evidence="10">
    <location>
        <begin position="194"/>
        <end position="212"/>
    </location>
</feature>
<dbReference type="GO" id="GO:0098609">
    <property type="term" value="P:cell-cell adhesion"/>
    <property type="evidence" value="ECO:0007669"/>
    <property type="project" value="TreeGrafter"/>
</dbReference>
<dbReference type="InterPro" id="IPR013106">
    <property type="entry name" value="Ig_V-set"/>
</dbReference>
<evidence type="ECO:0000313" key="14">
    <source>
        <dbReference type="Ensembl" id="ENSPMRP00000032702.1"/>
    </source>
</evidence>
<dbReference type="AlphaFoldDB" id="A0A670KD03"/>
<evidence type="ECO:0000256" key="5">
    <source>
        <dbReference type="ARBA" id="ARBA00022989"/>
    </source>
</evidence>
<comment type="subcellular location">
    <subcellularLocation>
        <location evidence="1">Membrane</location>
        <topology evidence="1">Single-pass type I membrane protein</topology>
    </subcellularLocation>
</comment>
<dbReference type="GeneTree" id="ENSGT01030000234556"/>
<reference evidence="14" key="3">
    <citation type="submission" date="2025-09" db="UniProtKB">
        <authorList>
            <consortium name="Ensembl"/>
        </authorList>
    </citation>
    <scope>IDENTIFICATION</scope>
</reference>
<keyword evidence="7" id="KW-1015">Disulfide bond</keyword>
<reference evidence="14" key="2">
    <citation type="submission" date="2025-08" db="UniProtKB">
        <authorList>
            <consortium name="Ensembl"/>
        </authorList>
    </citation>
    <scope>IDENTIFICATION</scope>
</reference>
<feature type="domain" description="Ig-like" evidence="13">
    <location>
        <begin position="23"/>
        <end position="144"/>
    </location>
</feature>
<dbReference type="PANTHER" id="PTHR13869:SF21">
    <property type="entry name" value="MYELIN PROTEIN ZERO-LIKE PROTEIN 2"/>
    <property type="match status" value="1"/>
</dbReference>
<organism evidence="14 15">
    <name type="scientific">Podarcis muralis</name>
    <name type="common">Wall lizard</name>
    <name type="synonym">Lacerta muralis</name>
    <dbReference type="NCBI Taxonomy" id="64176"/>
    <lineage>
        <taxon>Eukaryota</taxon>
        <taxon>Metazoa</taxon>
        <taxon>Chordata</taxon>
        <taxon>Craniata</taxon>
        <taxon>Vertebrata</taxon>
        <taxon>Euteleostomi</taxon>
        <taxon>Lepidosauria</taxon>
        <taxon>Squamata</taxon>
        <taxon>Bifurcata</taxon>
        <taxon>Unidentata</taxon>
        <taxon>Episquamata</taxon>
        <taxon>Laterata</taxon>
        <taxon>Lacertibaenia</taxon>
        <taxon>Lacertidae</taxon>
        <taxon>Podarcis</taxon>
    </lineage>
</organism>
<keyword evidence="9" id="KW-0393">Immunoglobulin domain</keyword>
<evidence type="ECO:0000259" key="13">
    <source>
        <dbReference type="PROSITE" id="PS50835"/>
    </source>
</evidence>
<evidence type="ECO:0000256" key="10">
    <source>
        <dbReference type="SAM" id="MobiDB-lite"/>
    </source>
</evidence>
<evidence type="ECO:0000256" key="3">
    <source>
        <dbReference type="ARBA" id="ARBA00022692"/>
    </source>
</evidence>
<dbReference type="InterPro" id="IPR036179">
    <property type="entry name" value="Ig-like_dom_sf"/>
</dbReference>
<keyword evidence="6 11" id="KW-0472">Membrane</keyword>
<evidence type="ECO:0000256" key="12">
    <source>
        <dbReference type="SAM" id="SignalP"/>
    </source>
</evidence>